<gene>
    <name evidence="1" type="ORF">ACFPP9_03875</name>
</gene>
<dbReference type="RefSeq" id="WP_266342920.1">
    <property type="nucleotide sequence ID" value="NZ_JAPKNH010000002.1"/>
</dbReference>
<evidence type="ECO:0000313" key="1">
    <source>
        <dbReference type="EMBL" id="MFC5514900.1"/>
    </source>
</evidence>
<name>A0ABW0PQY5_9HYPH</name>
<keyword evidence="2" id="KW-1185">Reference proteome</keyword>
<dbReference type="EMBL" id="JBHSML010000002">
    <property type="protein sequence ID" value="MFC5514900.1"/>
    <property type="molecule type" value="Genomic_DNA"/>
</dbReference>
<dbReference type="Gene3D" id="3.40.50.300">
    <property type="entry name" value="P-loop containing nucleotide triphosphate hydrolases"/>
    <property type="match status" value="1"/>
</dbReference>
<evidence type="ECO:0000313" key="2">
    <source>
        <dbReference type="Proteomes" id="UP001596150"/>
    </source>
</evidence>
<sequence length="363" mass="39368">MKLAAAQGAGVDRANLVGWMRQVIRDLQAMPRAPFTTHRISPAGLNIETHYDDPDFAAAYTSRFRNVGVNDAPIDRLYVLTGKLPGFQAVPAWHDTDFLPAAFHAMIKAAGLRAAYPFQARVWRFFDTRSRVGVQWTASPDDLPPWDGSAPLRQHLHWLLGENGLRLAHAATLGWRDRGVVLFGKGGAGKSGTTLAGLTAGLSTVGDDYVALVDGPAPAARPLYRGLKQDRAGLARTPELDARTAHIGDNWRGKVEFDPDQFFRGATVETMALRAAILPRIAQASRPAIVAARPQALMLALMSSNLHQFAGETDDGMSFFARLLARLPCYHMELSADAAANGLVLRDFIEGLPAQASARELVS</sequence>
<protein>
    <recommendedName>
        <fullName evidence="3">Serine kinase</fullName>
    </recommendedName>
</protein>
<dbReference type="InterPro" id="IPR027417">
    <property type="entry name" value="P-loop_NTPase"/>
</dbReference>
<proteinExistence type="predicted"/>
<organism evidence="1 2">
    <name type="scientific">Kaistia terrae</name>
    <dbReference type="NCBI Taxonomy" id="537017"/>
    <lineage>
        <taxon>Bacteria</taxon>
        <taxon>Pseudomonadati</taxon>
        <taxon>Pseudomonadota</taxon>
        <taxon>Alphaproteobacteria</taxon>
        <taxon>Hyphomicrobiales</taxon>
        <taxon>Kaistiaceae</taxon>
        <taxon>Kaistia</taxon>
    </lineage>
</organism>
<evidence type="ECO:0008006" key="3">
    <source>
        <dbReference type="Google" id="ProtNLM"/>
    </source>
</evidence>
<reference evidence="2" key="1">
    <citation type="journal article" date="2019" name="Int. J. Syst. Evol. Microbiol.">
        <title>The Global Catalogue of Microorganisms (GCM) 10K type strain sequencing project: providing services to taxonomists for standard genome sequencing and annotation.</title>
        <authorList>
            <consortium name="The Broad Institute Genomics Platform"/>
            <consortium name="The Broad Institute Genome Sequencing Center for Infectious Disease"/>
            <person name="Wu L."/>
            <person name="Ma J."/>
        </authorList>
    </citation>
    <scope>NUCLEOTIDE SEQUENCE [LARGE SCALE GENOMIC DNA]</scope>
    <source>
        <strain evidence="2">KACC 12633</strain>
    </source>
</reference>
<accession>A0ABW0PQY5</accession>
<dbReference type="SUPFAM" id="SSF53795">
    <property type="entry name" value="PEP carboxykinase-like"/>
    <property type="match status" value="1"/>
</dbReference>
<comment type="caution">
    <text evidence="1">The sequence shown here is derived from an EMBL/GenBank/DDBJ whole genome shotgun (WGS) entry which is preliminary data.</text>
</comment>
<dbReference type="Proteomes" id="UP001596150">
    <property type="component" value="Unassembled WGS sequence"/>
</dbReference>